<feature type="transmembrane region" description="Helical" evidence="2">
    <location>
        <begin position="1432"/>
        <end position="1450"/>
    </location>
</feature>
<dbReference type="Pfam" id="PF22942">
    <property type="entry name" value="DUF7025"/>
    <property type="match status" value="1"/>
</dbReference>
<feature type="domain" description="DUF7025" evidence="4">
    <location>
        <begin position="520"/>
        <end position="611"/>
    </location>
</feature>
<dbReference type="EMBL" id="JAUEPN010000005">
    <property type="protein sequence ID" value="KAK3294438.1"/>
    <property type="molecule type" value="Genomic_DNA"/>
</dbReference>
<dbReference type="InterPro" id="IPR004305">
    <property type="entry name" value="Thiaminase-2/PQQC"/>
</dbReference>
<dbReference type="InterPro" id="IPR016084">
    <property type="entry name" value="Haem_Oase-like_multi-hlx"/>
</dbReference>
<dbReference type="GeneID" id="87842259"/>
<dbReference type="SUPFAM" id="SSF48613">
    <property type="entry name" value="Heme oxygenase-like"/>
    <property type="match status" value="1"/>
</dbReference>
<evidence type="ECO:0000313" key="5">
    <source>
        <dbReference type="EMBL" id="KAK3294438.1"/>
    </source>
</evidence>
<keyword evidence="2" id="KW-0472">Membrane</keyword>
<accession>A0AAE0LR49</accession>
<evidence type="ECO:0000256" key="2">
    <source>
        <dbReference type="SAM" id="Phobius"/>
    </source>
</evidence>
<proteinExistence type="predicted"/>
<keyword evidence="2" id="KW-0812">Transmembrane</keyword>
<evidence type="ECO:0000313" key="6">
    <source>
        <dbReference type="Proteomes" id="UP001278766"/>
    </source>
</evidence>
<comment type="caution">
    <text evidence="5">The sequence shown here is derived from an EMBL/GenBank/DDBJ whole genome shotgun (WGS) entry which is preliminary data.</text>
</comment>
<organism evidence="5 6">
    <name type="scientific">Chaetomium fimeti</name>
    <dbReference type="NCBI Taxonomy" id="1854472"/>
    <lineage>
        <taxon>Eukaryota</taxon>
        <taxon>Fungi</taxon>
        <taxon>Dikarya</taxon>
        <taxon>Ascomycota</taxon>
        <taxon>Pezizomycotina</taxon>
        <taxon>Sordariomycetes</taxon>
        <taxon>Sordariomycetidae</taxon>
        <taxon>Sordariales</taxon>
        <taxon>Chaetomiaceae</taxon>
        <taxon>Chaetomium</taxon>
    </lineage>
</organism>
<evidence type="ECO:0008006" key="7">
    <source>
        <dbReference type="Google" id="ProtNLM"/>
    </source>
</evidence>
<dbReference type="PANTHER" id="PTHR41813:SF2">
    <property type="entry name" value="REGULATOR PAB1642, PUTATIVE (AFU_ORTHOLOGUE AFUA_3G11955)-RELATED"/>
    <property type="match status" value="1"/>
</dbReference>
<evidence type="ECO:0000256" key="1">
    <source>
        <dbReference type="SAM" id="Coils"/>
    </source>
</evidence>
<reference evidence="5" key="1">
    <citation type="journal article" date="2023" name="Mol. Phylogenet. Evol.">
        <title>Genome-scale phylogeny and comparative genomics of the fungal order Sordariales.</title>
        <authorList>
            <person name="Hensen N."/>
            <person name="Bonometti L."/>
            <person name="Westerberg I."/>
            <person name="Brannstrom I.O."/>
            <person name="Guillou S."/>
            <person name="Cros-Aarteil S."/>
            <person name="Calhoun S."/>
            <person name="Haridas S."/>
            <person name="Kuo A."/>
            <person name="Mondo S."/>
            <person name="Pangilinan J."/>
            <person name="Riley R."/>
            <person name="LaButti K."/>
            <person name="Andreopoulos B."/>
            <person name="Lipzen A."/>
            <person name="Chen C."/>
            <person name="Yan M."/>
            <person name="Daum C."/>
            <person name="Ng V."/>
            <person name="Clum A."/>
            <person name="Steindorff A."/>
            <person name="Ohm R.A."/>
            <person name="Martin F."/>
            <person name="Silar P."/>
            <person name="Natvig D.O."/>
            <person name="Lalanne C."/>
            <person name="Gautier V."/>
            <person name="Ament-Velasquez S.L."/>
            <person name="Kruys A."/>
            <person name="Hutchinson M.I."/>
            <person name="Powell A.J."/>
            <person name="Barry K."/>
            <person name="Miller A.N."/>
            <person name="Grigoriev I.V."/>
            <person name="Debuchy R."/>
            <person name="Gladieux P."/>
            <person name="Hiltunen Thoren M."/>
            <person name="Johannesson H."/>
        </authorList>
    </citation>
    <scope>NUCLEOTIDE SEQUENCE</scope>
    <source>
        <strain evidence="5">CBS 168.71</strain>
    </source>
</reference>
<dbReference type="InterPro" id="IPR053261">
    <property type="entry name" value="Polyketide-peptide_reg"/>
</dbReference>
<reference evidence="5" key="2">
    <citation type="submission" date="2023-06" db="EMBL/GenBank/DDBJ databases">
        <authorList>
            <consortium name="Lawrence Berkeley National Laboratory"/>
            <person name="Haridas S."/>
            <person name="Hensen N."/>
            <person name="Bonometti L."/>
            <person name="Westerberg I."/>
            <person name="Brannstrom I.O."/>
            <person name="Guillou S."/>
            <person name="Cros-Aarteil S."/>
            <person name="Calhoun S."/>
            <person name="Kuo A."/>
            <person name="Mondo S."/>
            <person name="Pangilinan J."/>
            <person name="Riley R."/>
            <person name="Labutti K."/>
            <person name="Andreopoulos B."/>
            <person name="Lipzen A."/>
            <person name="Chen C."/>
            <person name="Yanf M."/>
            <person name="Daum C."/>
            <person name="Ng V."/>
            <person name="Clum A."/>
            <person name="Steindorff A."/>
            <person name="Ohm R."/>
            <person name="Martin F."/>
            <person name="Silar P."/>
            <person name="Natvig D."/>
            <person name="Lalanne C."/>
            <person name="Gautier V."/>
            <person name="Ament-Velasquez S.L."/>
            <person name="Kruys A."/>
            <person name="Hutchinson M.I."/>
            <person name="Powell A.J."/>
            <person name="Barry K."/>
            <person name="Miller A.N."/>
            <person name="Grigoriev I.V."/>
            <person name="Debuchy R."/>
            <person name="Gladieux P."/>
            <person name="Thoren M.H."/>
            <person name="Johannesson H."/>
        </authorList>
    </citation>
    <scope>NUCLEOTIDE SEQUENCE</scope>
    <source>
        <strain evidence="5">CBS 168.71</strain>
    </source>
</reference>
<feature type="transmembrane region" description="Helical" evidence="2">
    <location>
        <begin position="1403"/>
        <end position="1423"/>
    </location>
</feature>
<protein>
    <recommendedName>
        <fullName evidence="7">Thiaminase-2/PQQC domain-containing protein</fullName>
    </recommendedName>
</protein>
<name>A0AAE0LR49_9PEZI</name>
<dbReference type="GO" id="GO:0006772">
    <property type="term" value="P:thiamine metabolic process"/>
    <property type="evidence" value="ECO:0007669"/>
    <property type="project" value="UniProtKB-ARBA"/>
</dbReference>
<sequence>MASSREKWSLTGHLLATHQQLYKSATQHPFLLAGAEGRLPKDILSRWLANDRLYIHSYIRAAGQLLASIDLPKQVPGSQEAFETRLVDWVIEALVAIRKEERFFIEIADRYNLGIEIAIPFPPVSAAAQDTPAKPFTMQDDGKLPGFVRLESIFSAVGGAHSTTPDSPSTVPGGSLVRSLFTSTAATTTPPTLLPWLEGALTFWGTERCYLDAWSWARDKAEERRSSGEHAGKEDADGGALRKEFIPNWSSPEFSRFVEQLGKLIDDAVAGVVEGKEGEEKEKVKQAILGRVEGKWKTLLEAEKDCWPDRPPGSKLKFTAHSPRRRSISTPPVVDTMAASDESAASKLIEVLGRIDTTLGALDRRLQVLEQSWPPAQAGGIAPPAAANANRVRLTKHEGFVTKHKPDLEGSSQLQEIIVEENDLVALLSCASSPCLDRHQTRQSTNNAHKIFTYPFTGLLWYRDVLKFLIHESERPDSELRQLYSDHAATEVLTPDLKSETAQLLACCDEQCKPLVQGRDENLARGVVRFDDLPSLFSPGLLLVGPGGEGIEQVVEVSSCDLITGPVIAEICVVQAWNFRWDGQGFSRTSTRFELSRYSGTRPIKGFPYQPVIGLDSEQSVARLREIVARNTKHVTFLQEVSKVEVGDYPFCTWESEVSDGFRHGSKAVEVMLDPAAFSLYDEERPKTAGTFGCYCSRCTSSISFQDVLRNARYLLLAPTMAEGFMLESKKWTAFPVRDLRVRESFWWDDETLDTVCFDSSYVELFKEKLTKHLAQRKEILDGTNPDPIEVDNDISRKAFVVQFHGLEGTETALTASSLANYCRRPALCITADDMGLEPEGFAKRLSLYAELGFRWGAVLIFFEADNMLQSRQLDDTKRNPLKEGEHEEINDQTWDTDLVRYIRQFFFLPPQDEEIETMFSSLLNQLDPDSVESGDTMVSWVVATAPVLQLSVREIRDIFHRAVGHANRGGRKLALSDIIKAYTTTTGRQDEWDLVDDISLYGSGQAAEGTTTPRVTEFLRTTFGAWSELPDDGRLPFTFLESFYSGLPLDSATKGAKILGKATEELQKVGRMWIVDWGWPKGTWCPIQGCAYTPSGLYRWIDPEVKHPLEEWNRAGFTFGLRDVVEGQQHGGGSPWRRLVTLKMTRAVPVIAQLGPLDEGPNESERDLEFHIAFFHMITSVTGNIGDVRNTVKLFDASGMGMGKGCFTIFPVPSAEDSPPVDDPIHWTLICLTPEDFWPQDIYAKCVAPTLRAQTTYYVAEALRTVVTRWREVLQAIENLVDSDSVLRQPDQLQNILFDDDAFSTSKRYFWAINFIHEAVKLLDDSIQQWANFRKRSVEPWAGLGISNRDPYWYGQSQRVLDNADRDAVESCEELKLLRQEFQEKLDRITIMRDGLGQNVKLLTFVSIFFLPLGFCVAIWSINESYSKTDLAIVSVIVGVATYALTFNLNNVVHGLQKVYAPKRRKLIEKMEQERDMMWQYFGDRFNMFERSDRGLQKPSEWIILAYFFRRMWRAVRGKRDLRPEEMGSDCSLSE</sequence>
<dbReference type="PANTHER" id="PTHR41813">
    <property type="entry name" value="REGULATOR PAB1642, PUTATIVE (AFU_ORTHOLOGUE AFUA_3G11955)-RELATED"/>
    <property type="match status" value="1"/>
</dbReference>
<dbReference type="Proteomes" id="UP001278766">
    <property type="component" value="Unassembled WGS sequence"/>
</dbReference>
<keyword evidence="6" id="KW-1185">Reference proteome</keyword>
<dbReference type="Pfam" id="PF03070">
    <property type="entry name" value="TENA_THI-4"/>
    <property type="match status" value="1"/>
</dbReference>
<keyword evidence="2" id="KW-1133">Transmembrane helix</keyword>
<dbReference type="RefSeq" id="XP_062657952.1">
    <property type="nucleotide sequence ID" value="XM_062805311.1"/>
</dbReference>
<feature type="coiled-coil region" evidence="1">
    <location>
        <begin position="1362"/>
        <end position="1393"/>
    </location>
</feature>
<feature type="domain" description="Thiaminase-2/PQQC" evidence="3">
    <location>
        <begin position="17"/>
        <end position="64"/>
    </location>
</feature>
<dbReference type="Gene3D" id="1.20.910.10">
    <property type="entry name" value="Heme oxygenase-like"/>
    <property type="match status" value="1"/>
</dbReference>
<evidence type="ECO:0000259" key="4">
    <source>
        <dbReference type="Pfam" id="PF22942"/>
    </source>
</evidence>
<keyword evidence="1" id="KW-0175">Coiled coil</keyword>
<dbReference type="CDD" id="cd19357">
    <property type="entry name" value="TenA_E_At3g16990-like"/>
    <property type="match status" value="1"/>
</dbReference>
<gene>
    <name evidence="5" type="ORF">B0H64DRAFT_418340</name>
</gene>
<dbReference type="InterPro" id="IPR054289">
    <property type="entry name" value="DUF7025"/>
</dbReference>
<evidence type="ECO:0000259" key="3">
    <source>
        <dbReference type="Pfam" id="PF03070"/>
    </source>
</evidence>